<protein>
    <submittedName>
        <fullName evidence="1">Uncharacterized protein</fullName>
    </submittedName>
</protein>
<name>A0A2T3AAM3_9PEZI</name>
<gene>
    <name evidence="1" type="ORF">BD289DRAFT_431596</name>
</gene>
<reference evidence="1 2" key="1">
    <citation type="journal article" date="2018" name="Mycol. Prog.">
        <title>Coniella lustricola, a new species from submerged detritus.</title>
        <authorList>
            <person name="Raudabaugh D.B."/>
            <person name="Iturriaga T."/>
            <person name="Carver A."/>
            <person name="Mondo S."/>
            <person name="Pangilinan J."/>
            <person name="Lipzen A."/>
            <person name="He G."/>
            <person name="Amirebrahimi M."/>
            <person name="Grigoriev I.V."/>
            <person name="Miller A.N."/>
        </authorList>
    </citation>
    <scope>NUCLEOTIDE SEQUENCE [LARGE SCALE GENOMIC DNA]</scope>
    <source>
        <strain evidence="1 2">B22-T-1</strain>
    </source>
</reference>
<organism evidence="1 2">
    <name type="scientific">Coniella lustricola</name>
    <dbReference type="NCBI Taxonomy" id="2025994"/>
    <lineage>
        <taxon>Eukaryota</taxon>
        <taxon>Fungi</taxon>
        <taxon>Dikarya</taxon>
        <taxon>Ascomycota</taxon>
        <taxon>Pezizomycotina</taxon>
        <taxon>Sordariomycetes</taxon>
        <taxon>Sordariomycetidae</taxon>
        <taxon>Diaporthales</taxon>
        <taxon>Schizoparmaceae</taxon>
        <taxon>Coniella</taxon>
    </lineage>
</organism>
<evidence type="ECO:0000313" key="2">
    <source>
        <dbReference type="Proteomes" id="UP000241462"/>
    </source>
</evidence>
<dbReference type="InParanoid" id="A0A2T3AAM3"/>
<accession>A0A2T3AAM3</accession>
<evidence type="ECO:0000313" key="1">
    <source>
        <dbReference type="EMBL" id="PSR88773.1"/>
    </source>
</evidence>
<keyword evidence="2" id="KW-1185">Reference proteome</keyword>
<dbReference type="EMBL" id="KZ678424">
    <property type="protein sequence ID" value="PSR88773.1"/>
    <property type="molecule type" value="Genomic_DNA"/>
</dbReference>
<sequence length="59" mass="6614">MEPPPVWLLSFSKQPASEQVLPPLFLDPCPRPGIPTPFFYLISKKETMSQAGMSIDPRV</sequence>
<dbReference type="Proteomes" id="UP000241462">
    <property type="component" value="Unassembled WGS sequence"/>
</dbReference>
<proteinExistence type="predicted"/>
<dbReference type="AlphaFoldDB" id="A0A2T3AAM3"/>